<dbReference type="OMA" id="WTCDAND"/>
<evidence type="ECO:0000259" key="17">
    <source>
        <dbReference type="Pfam" id="PF10394"/>
    </source>
</evidence>
<evidence type="ECO:0000256" key="11">
    <source>
        <dbReference type="PIRNR" id="PIRNR038084"/>
    </source>
</evidence>
<dbReference type="GeneID" id="118403644"/>
<dbReference type="SUPFAM" id="SSF55729">
    <property type="entry name" value="Acyl-CoA N-acyltransferases (Nat)"/>
    <property type="match status" value="1"/>
</dbReference>
<evidence type="ECO:0000256" key="3">
    <source>
        <dbReference type="ARBA" id="ARBA00013184"/>
    </source>
</evidence>
<feature type="domain" description="Histone acetyl transferase HAT1 N-terminal" evidence="17">
    <location>
        <begin position="27"/>
        <end position="188"/>
    </location>
</feature>
<dbReference type="EC" id="2.3.1.48" evidence="3 11"/>
<comment type="subcellular location">
    <subcellularLocation>
        <location evidence="1">Nucleus</location>
    </subcellularLocation>
</comment>
<evidence type="ECO:0000259" key="18">
    <source>
        <dbReference type="Pfam" id="PF21183"/>
    </source>
</evidence>
<evidence type="ECO:0000256" key="7">
    <source>
        <dbReference type="ARBA" id="ARBA00023204"/>
    </source>
</evidence>
<dbReference type="Pfam" id="PF10394">
    <property type="entry name" value="Hat1_N"/>
    <property type="match status" value="1"/>
</dbReference>
<dbReference type="Gene3D" id="3.90.360.10">
    <property type="entry name" value="Histone acetyl transferase 1 (HAT1), N-terminal domain"/>
    <property type="match status" value="1"/>
</dbReference>
<keyword evidence="8" id="KW-0539">Nucleus</keyword>
<evidence type="ECO:0000256" key="15">
    <source>
        <dbReference type="SAM" id="Coils"/>
    </source>
</evidence>
<evidence type="ECO:0000313" key="20">
    <source>
        <dbReference type="RefSeq" id="XP_035658309.1"/>
    </source>
</evidence>
<evidence type="ECO:0000256" key="2">
    <source>
        <dbReference type="ARBA" id="ARBA00010543"/>
    </source>
</evidence>
<dbReference type="GO" id="GO:0006281">
    <property type="term" value="P:DNA repair"/>
    <property type="evidence" value="ECO:0007669"/>
    <property type="project" value="UniProtKB-KW"/>
</dbReference>
<keyword evidence="19" id="KW-1185">Reference proteome</keyword>
<dbReference type="GO" id="GO:0000781">
    <property type="term" value="C:chromosome, telomeric region"/>
    <property type="evidence" value="ECO:0007669"/>
    <property type="project" value="GOC"/>
</dbReference>
<dbReference type="Gene3D" id="3.40.630.30">
    <property type="match status" value="1"/>
</dbReference>
<dbReference type="Pfam" id="PF00583">
    <property type="entry name" value="Acetyltransf_1"/>
    <property type="match status" value="1"/>
</dbReference>
<dbReference type="FunFam" id="1.10.10.390:FF:000001">
    <property type="entry name" value="Histone acetyltransferase type B catalytic subunit"/>
    <property type="match status" value="1"/>
</dbReference>
<dbReference type="Gene3D" id="1.10.10.390">
    <property type="match status" value="1"/>
</dbReference>
<evidence type="ECO:0000256" key="14">
    <source>
        <dbReference type="PIRSR" id="PIRSR038084-3"/>
    </source>
</evidence>
<evidence type="ECO:0000256" key="8">
    <source>
        <dbReference type="ARBA" id="ARBA00023242"/>
    </source>
</evidence>
<accession>A0A9J7KE05</accession>
<gene>
    <name evidence="20" type="primary">LOC118403644</name>
</gene>
<dbReference type="AlphaFoldDB" id="A0A9J7KE05"/>
<feature type="region of interest" description="Interaction with histone H4 N-terminus" evidence="13">
    <location>
        <begin position="226"/>
        <end position="228"/>
    </location>
</feature>
<dbReference type="InterPro" id="IPR019467">
    <property type="entry name" value="Hat1_N"/>
</dbReference>
<feature type="site" description="Interaction with histone H4 N-terminus" evidence="14">
    <location>
        <position position="200"/>
    </location>
</feature>
<feature type="coiled-coil region" evidence="15">
    <location>
        <begin position="312"/>
        <end position="339"/>
    </location>
</feature>
<evidence type="ECO:0000313" key="19">
    <source>
        <dbReference type="Proteomes" id="UP000001554"/>
    </source>
</evidence>
<reference evidence="20" key="2">
    <citation type="submission" date="2025-08" db="UniProtKB">
        <authorList>
            <consortium name="RefSeq"/>
        </authorList>
    </citation>
    <scope>IDENTIFICATION</scope>
    <source>
        <strain evidence="20">S238N-H82</strain>
        <tissue evidence="20">Testes</tissue>
    </source>
</reference>
<feature type="domain" description="Histone acetyltransferase type B catalytic subunit C-terminal" evidence="18">
    <location>
        <begin position="287"/>
        <end position="338"/>
    </location>
</feature>
<keyword evidence="9 11" id="KW-0012">Acyltransferase</keyword>
<name>A0A9J7KE05_BRAFL</name>
<evidence type="ECO:0000256" key="12">
    <source>
        <dbReference type="PIRSR" id="PIRSR038084-1"/>
    </source>
</evidence>
<sequence>MSLWDGSMHDSSTSSGMGLSRNELESFVCRANDVIDIKLVRQESDLENNKTTFRPELTHQVFGETENIFGYKDLVVKLYYTAGRLTTYLNMSYSQKVDPVRHEGMQADEVLKNIAEKIPPGFCTNIDDFSMYIPKEATFQPYGTLLHSYKRETEGGDRQFEIYKADMSIPGFREFHERLQMFVLWFIDAGSFIDVDDEKWNYYLIFEKYACDGNHRYATVGYLTAYSYYAYPDKLRPRISQVLVLPPFQRLGHGVELLQTAYRDMRENNDVLDITVEDPSEEFLRLRDFVDCMNCKVLPAFSPQLLQDGFTADMAQQAQEKLKINKKQARRVYEILRLEQTDISNAAAFREFRLDVKRRLNAPFRKESSYIEKLRKVLKPEELVVAMEDFSVENRQAKLEEMFQDNLTHYKRVLDRLAVA</sequence>
<dbReference type="Proteomes" id="UP000001554">
    <property type="component" value="Chromosome 16"/>
</dbReference>
<dbReference type="OrthoDB" id="10253098at2759"/>
<evidence type="ECO:0000256" key="6">
    <source>
        <dbReference type="ARBA" id="ARBA00022763"/>
    </source>
</evidence>
<dbReference type="GO" id="GO:0042393">
    <property type="term" value="F:histone binding"/>
    <property type="evidence" value="ECO:0007669"/>
    <property type="project" value="InterPro"/>
</dbReference>
<organism evidence="19 20">
    <name type="scientific">Branchiostoma floridae</name>
    <name type="common">Florida lancelet</name>
    <name type="synonym">Amphioxus</name>
    <dbReference type="NCBI Taxonomy" id="7739"/>
    <lineage>
        <taxon>Eukaryota</taxon>
        <taxon>Metazoa</taxon>
        <taxon>Chordata</taxon>
        <taxon>Cephalochordata</taxon>
        <taxon>Leptocardii</taxon>
        <taxon>Amphioxiformes</taxon>
        <taxon>Branchiostomatidae</taxon>
        <taxon>Branchiostoma</taxon>
    </lineage>
</organism>
<dbReference type="GO" id="GO:0010485">
    <property type="term" value="F:histone H4 acetyltransferase activity"/>
    <property type="evidence" value="ECO:0000318"/>
    <property type="project" value="GO_Central"/>
</dbReference>
<evidence type="ECO:0000256" key="1">
    <source>
        <dbReference type="ARBA" id="ARBA00004123"/>
    </source>
</evidence>
<evidence type="ECO:0000256" key="5">
    <source>
        <dbReference type="ARBA" id="ARBA00022679"/>
    </source>
</evidence>
<feature type="region of interest" description="Interaction with histone H4 N-terminus" evidence="13">
    <location>
        <begin position="64"/>
        <end position="66"/>
    </location>
</feature>
<protein>
    <recommendedName>
        <fullName evidence="4 11">Histone acetyltransferase type B catalytic subunit</fullName>
        <ecNumber evidence="3 11">2.3.1.48</ecNumber>
    </recommendedName>
</protein>
<dbReference type="InterPro" id="IPR037113">
    <property type="entry name" value="Hat1_N_sf"/>
</dbReference>
<evidence type="ECO:0000256" key="13">
    <source>
        <dbReference type="PIRSR" id="PIRSR038084-2"/>
    </source>
</evidence>
<feature type="domain" description="N-acetyltransferase" evidence="16">
    <location>
        <begin position="202"/>
        <end position="270"/>
    </location>
</feature>
<evidence type="ECO:0000256" key="9">
    <source>
        <dbReference type="ARBA" id="ARBA00023315"/>
    </source>
</evidence>
<dbReference type="PIRSF" id="PIRSF038084">
    <property type="entry name" value="HAT-B_cat"/>
    <property type="match status" value="1"/>
</dbReference>
<proteinExistence type="inferred from homology"/>
<dbReference type="GO" id="GO:0005634">
    <property type="term" value="C:nucleus"/>
    <property type="evidence" value="ECO:0007669"/>
    <property type="project" value="UniProtKB-SubCell"/>
</dbReference>
<dbReference type="CDD" id="cd04301">
    <property type="entry name" value="NAT_SF"/>
    <property type="match status" value="1"/>
</dbReference>
<dbReference type="InterPro" id="IPR048776">
    <property type="entry name" value="HAT1_C"/>
</dbReference>
<dbReference type="InterPro" id="IPR000182">
    <property type="entry name" value="GNAT_dom"/>
</dbReference>
<keyword evidence="5 11" id="KW-0808">Transferase</keyword>
<dbReference type="InterPro" id="IPR013523">
    <property type="entry name" value="Hist_AcTrfase_HAT1_C"/>
</dbReference>
<dbReference type="RefSeq" id="XP_035658309.1">
    <property type="nucleotide sequence ID" value="XM_035802416.1"/>
</dbReference>
<dbReference type="InterPro" id="IPR017380">
    <property type="entry name" value="Hist_AcTrfase_B-typ_cat-su"/>
</dbReference>
<feature type="active site" description="Proton donor/acceptor" evidence="12">
    <location>
        <position position="277"/>
    </location>
</feature>
<keyword evidence="15" id="KW-0175">Coiled coil</keyword>
<evidence type="ECO:0000256" key="4">
    <source>
        <dbReference type="ARBA" id="ARBA00021268"/>
    </source>
</evidence>
<evidence type="ECO:0000256" key="10">
    <source>
        <dbReference type="ARBA" id="ARBA00048017"/>
    </source>
</evidence>
<comment type="catalytic activity">
    <reaction evidence="10 11">
        <text>L-lysyl-[protein] + acetyl-CoA = N(6)-acetyl-L-lysyl-[protein] + CoA + H(+)</text>
        <dbReference type="Rhea" id="RHEA:45948"/>
        <dbReference type="Rhea" id="RHEA-COMP:9752"/>
        <dbReference type="Rhea" id="RHEA-COMP:10731"/>
        <dbReference type="ChEBI" id="CHEBI:15378"/>
        <dbReference type="ChEBI" id="CHEBI:29969"/>
        <dbReference type="ChEBI" id="CHEBI:57287"/>
        <dbReference type="ChEBI" id="CHEBI:57288"/>
        <dbReference type="ChEBI" id="CHEBI:61930"/>
        <dbReference type="EC" id="2.3.1.48"/>
    </reaction>
</comment>
<keyword evidence="7" id="KW-0234">DNA repair</keyword>
<dbReference type="PANTHER" id="PTHR12046">
    <property type="entry name" value="HISTONE ACETYLTRANSFERASE TYPE B CATALYTIC SUBUNIT"/>
    <property type="match status" value="1"/>
</dbReference>
<dbReference type="GO" id="GO:0031509">
    <property type="term" value="P:subtelomeric heterochromatin formation"/>
    <property type="evidence" value="ECO:0007669"/>
    <property type="project" value="InterPro"/>
</dbReference>
<dbReference type="KEGG" id="bfo:118403644"/>
<keyword evidence="6" id="KW-0227">DNA damage</keyword>
<evidence type="ECO:0000259" key="16">
    <source>
        <dbReference type="Pfam" id="PF00583"/>
    </source>
</evidence>
<comment type="similarity">
    <text evidence="2 11">Belongs to the HAT1 family.</text>
</comment>
<dbReference type="InterPro" id="IPR016181">
    <property type="entry name" value="Acyl_CoA_acyltransferase"/>
</dbReference>
<reference evidence="19" key="1">
    <citation type="journal article" date="2020" name="Nat. Ecol. Evol.">
        <title>Deeply conserved synteny resolves early events in vertebrate evolution.</title>
        <authorList>
            <person name="Simakov O."/>
            <person name="Marletaz F."/>
            <person name="Yue J.X."/>
            <person name="O'Connell B."/>
            <person name="Jenkins J."/>
            <person name="Brandt A."/>
            <person name="Calef R."/>
            <person name="Tung C.H."/>
            <person name="Huang T.K."/>
            <person name="Schmutz J."/>
            <person name="Satoh N."/>
            <person name="Yu J.K."/>
            <person name="Putnam N.H."/>
            <person name="Green R.E."/>
            <person name="Rokhsar D.S."/>
        </authorList>
    </citation>
    <scope>NUCLEOTIDE SEQUENCE [LARGE SCALE GENOMIC DNA]</scope>
    <source>
        <strain evidence="19">S238N-H82</strain>
    </source>
</reference>
<dbReference type="Pfam" id="PF21183">
    <property type="entry name" value="HAT1_C"/>
    <property type="match status" value="1"/>
</dbReference>